<reference evidence="3" key="1">
    <citation type="submission" date="2017-05" db="EMBL/GenBank/DDBJ databases">
        <title>Complete and WGS of Bordetella genogroups.</title>
        <authorList>
            <person name="Spilker T."/>
            <person name="Lipuma J."/>
        </authorList>
    </citation>
    <scope>NUCLEOTIDE SEQUENCE [LARGE SCALE GENOMIC DNA]</scope>
    <source>
        <strain evidence="3">AU16122</strain>
    </source>
</reference>
<keyword evidence="3" id="KW-1185">Reference proteome</keyword>
<dbReference type="OrthoDB" id="8634022at2"/>
<evidence type="ECO:0000313" key="2">
    <source>
        <dbReference type="EMBL" id="OZI34673.1"/>
    </source>
</evidence>
<dbReference type="Proteomes" id="UP000216020">
    <property type="component" value="Unassembled WGS sequence"/>
</dbReference>
<dbReference type="RefSeq" id="WP_094853663.1">
    <property type="nucleotide sequence ID" value="NZ_NEVM01000002.1"/>
</dbReference>
<organism evidence="2 3">
    <name type="scientific">Bordetella genomosp. 10</name>
    <dbReference type="NCBI Taxonomy" id="1416804"/>
    <lineage>
        <taxon>Bacteria</taxon>
        <taxon>Pseudomonadati</taxon>
        <taxon>Pseudomonadota</taxon>
        <taxon>Betaproteobacteria</taxon>
        <taxon>Burkholderiales</taxon>
        <taxon>Alcaligenaceae</taxon>
        <taxon>Bordetella</taxon>
    </lineage>
</organism>
<comment type="caution">
    <text evidence="2">The sequence shown here is derived from an EMBL/GenBank/DDBJ whole genome shotgun (WGS) entry which is preliminary data.</text>
</comment>
<evidence type="ECO:0000313" key="3">
    <source>
        <dbReference type="Proteomes" id="UP000216020"/>
    </source>
</evidence>
<name>A0A261SE73_9BORD</name>
<sequence length="75" mass="8012">MRRGRRAGTLAGKNRAGTGDGQAATPVYQENTAATGYYTQEGEVCRLSFVTDGNKNIVSYELLGGYCDKLFLDGG</sequence>
<dbReference type="AlphaFoldDB" id="A0A261SE73"/>
<protein>
    <submittedName>
        <fullName evidence="2">Uncharacterized protein</fullName>
    </submittedName>
</protein>
<accession>A0A261SE73</accession>
<gene>
    <name evidence="2" type="ORF">CAL29_14375</name>
</gene>
<evidence type="ECO:0000256" key="1">
    <source>
        <dbReference type="SAM" id="MobiDB-lite"/>
    </source>
</evidence>
<feature type="region of interest" description="Disordered" evidence="1">
    <location>
        <begin position="1"/>
        <end position="23"/>
    </location>
</feature>
<dbReference type="EMBL" id="NEVM01000002">
    <property type="protein sequence ID" value="OZI34673.1"/>
    <property type="molecule type" value="Genomic_DNA"/>
</dbReference>
<proteinExistence type="predicted"/>